<accession>A0A2G9UM24</accession>
<feature type="binding site" evidence="2">
    <location>
        <position position="243"/>
    </location>
    <ligand>
        <name>Zn(2+)</name>
        <dbReference type="ChEBI" id="CHEBI:29105"/>
        <note>catalytic</note>
    </ligand>
</feature>
<feature type="domain" description="Peptidase M12A" evidence="4">
    <location>
        <begin position="151"/>
        <end position="305"/>
    </location>
</feature>
<dbReference type="GO" id="GO:0006508">
    <property type="term" value="P:proteolysis"/>
    <property type="evidence" value="ECO:0007669"/>
    <property type="project" value="UniProtKB-KW"/>
</dbReference>
<dbReference type="SUPFAM" id="SSF55486">
    <property type="entry name" value="Metalloproteases ('zincins'), catalytic domain"/>
    <property type="match status" value="1"/>
</dbReference>
<evidence type="ECO:0000256" key="1">
    <source>
        <dbReference type="ARBA" id="ARBA00023157"/>
    </source>
</evidence>
<keyword evidence="2 3" id="KW-0645">Protease</keyword>
<dbReference type="PRINTS" id="PR00480">
    <property type="entry name" value="ASTACIN"/>
</dbReference>
<keyword evidence="6" id="KW-1185">Reference proteome</keyword>
<dbReference type="GO" id="GO:0008270">
    <property type="term" value="F:zinc ion binding"/>
    <property type="evidence" value="ECO:0007669"/>
    <property type="project" value="UniProtKB-UniRule"/>
</dbReference>
<evidence type="ECO:0000256" key="3">
    <source>
        <dbReference type="RuleBase" id="RU361183"/>
    </source>
</evidence>
<reference evidence="5 6" key="1">
    <citation type="submission" date="2015-09" db="EMBL/GenBank/DDBJ databases">
        <title>Draft genome of the parasitic nematode Teladorsagia circumcincta isolate WARC Sus (inbred).</title>
        <authorList>
            <person name="Mitreva M."/>
        </authorList>
    </citation>
    <scope>NUCLEOTIDE SEQUENCE [LARGE SCALE GENOMIC DNA]</scope>
    <source>
        <strain evidence="5 6">S</strain>
    </source>
</reference>
<dbReference type="Proteomes" id="UP000230423">
    <property type="component" value="Unassembled WGS sequence"/>
</dbReference>
<dbReference type="EMBL" id="KZ346025">
    <property type="protein sequence ID" value="PIO71196.1"/>
    <property type="molecule type" value="Genomic_DNA"/>
</dbReference>
<keyword evidence="2 3" id="KW-0378">Hydrolase</keyword>
<feature type="binding site" evidence="2">
    <location>
        <position position="247"/>
    </location>
    <ligand>
        <name>Zn(2+)</name>
        <dbReference type="ChEBI" id="CHEBI:29105"/>
        <note>catalytic</note>
    </ligand>
</feature>
<dbReference type="SMART" id="SM00235">
    <property type="entry name" value="ZnMc"/>
    <property type="match status" value="1"/>
</dbReference>
<dbReference type="AlphaFoldDB" id="A0A2G9UM24"/>
<dbReference type="InterPro" id="IPR006026">
    <property type="entry name" value="Peptidase_Metallo"/>
</dbReference>
<evidence type="ECO:0000313" key="6">
    <source>
        <dbReference type="Proteomes" id="UP000230423"/>
    </source>
</evidence>
<comment type="cofactor">
    <cofactor evidence="2 3">
        <name>Zn(2+)</name>
        <dbReference type="ChEBI" id="CHEBI:29105"/>
    </cofactor>
    <text evidence="2 3">Binds 1 zinc ion per subunit.</text>
</comment>
<evidence type="ECO:0000259" key="4">
    <source>
        <dbReference type="PROSITE" id="PS51864"/>
    </source>
</evidence>
<evidence type="ECO:0000256" key="2">
    <source>
        <dbReference type="PROSITE-ProRule" id="PRU01211"/>
    </source>
</evidence>
<feature type="active site" evidence="2">
    <location>
        <position position="244"/>
    </location>
</feature>
<dbReference type="Gene3D" id="3.40.390.10">
    <property type="entry name" value="Collagenase (Catalytic Domain)"/>
    <property type="match status" value="1"/>
</dbReference>
<evidence type="ECO:0000313" key="5">
    <source>
        <dbReference type="EMBL" id="PIO71196.1"/>
    </source>
</evidence>
<keyword evidence="2 3" id="KW-0479">Metal-binding</keyword>
<dbReference type="InterPro" id="IPR001506">
    <property type="entry name" value="Peptidase_M12A"/>
</dbReference>
<comment type="caution">
    <text evidence="2">Lacks conserved residue(s) required for the propagation of feature annotation.</text>
</comment>
<dbReference type="GO" id="GO:0004222">
    <property type="term" value="F:metalloendopeptidase activity"/>
    <property type="evidence" value="ECO:0007669"/>
    <property type="project" value="UniProtKB-UniRule"/>
</dbReference>
<dbReference type="EC" id="3.4.24.-" evidence="3"/>
<keyword evidence="1" id="KW-1015">Disulfide bond</keyword>
<dbReference type="PANTHER" id="PTHR10127:SF831">
    <property type="entry name" value="ZINC METALLOPROTEINASE NAS-37"/>
    <property type="match status" value="1"/>
</dbReference>
<dbReference type="Pfam" id="PF01400">
    <property type="entry name" value="Astacin"/>
    <property type="match status" value="1"/>
</dbReference>
<feature type="binding site" evidence="2">
    <location>
        <position position="253"/>
    </location>
    <ligand>
        <name>Zn(2+)</name>
        <dbReference type="ChEBI" id="CHEBI:29105"/>
        <note>catalytic</note>
    </ligand>
</feature>
<organism evidence="5 6">
    <name type="scientific">Teladorsagia circumcincta</name>
    <name type="common">Brown stomach worm</name>
    <name type="synonym">Ostertagia circumcincta</name>
    <dbReference type="NCBI Taxonomy" id="45464"/>
    <lineage>
        <taxon>Eukaryota</taxon>
        <taxon>Metazoa</taxon>
        <taxon>Ecdysozoa</taxon>
        <taxon>Nematoda</taxon>
        <taxon>Chromadorea</taxon>
        <taxon>Rhabditida</taxon>
        <taxon>Rhabditina</taxon>
        <taxon>Rhabditomorpha</taxon>
        <taxon>Strongyloidea</taxon>
        <taxon>Trichostrongylidae</taxon>
        <taxon>Teladorsagia</taxon>
    </lineage>
</organism>
<dbReference type="InterPro" id="IPR024079">
    <property type="entry name" value="MetalloPept_cat_dom_sf"/>
</dbReference>
<gene>
    <name evidence="5" type="ORF">TELCIR_06916</name>
</gene>
<dbReference type="OrthoDB" id="5808529at2759"/>
<proteinExistence type="predicted"/>
<sequence>MDTPPHRFYVNKNNISKISWKYMDDSYFPAACAKGGIVQNEAYSGSVRRMNIALLSLSLIVVVSGGLVDDKARRTLYKMMEALKSTPKKLPKVKLGHVDVKNYSIPEVYGKSGVNRTLFLQGDILLTKSQTDGINKKINKKIGGTRGKKRQAVTNTYYLWPGGNVYYRFDAYLDGKAKRLFLRGAARWQKDSCVNFIYDPNLKAADRIIVKGGQGCSSALGGNGGEQKLFLGKDCDLVRSAAHEIGHALGLYHTIKRNDRDNFVKVNMANVEPDWRVELSKNTGETFHLPYDYGSIMHYSGSRFP</sequence>
<keyword evidence="2 3" id="KW-0862">Zinc</keyword>
<dbReference type="PROSITE" id="PS51864">
    <property type="entry name" value="ASTACIN"/>
    <property type="match status" value="1"/>
</dbReference>
<protein>
    <recommendedName>
        <fullName evidence="3">Metalloendopeptidase</fullName>
        <ecNumber evidence="3">3.4.24.-</ecNumber>
    </recommendedName>
</protein>
<name>A0A2G9UM24_TELCI</name>
<dbReference type="PANTHER" id="PTHR10127">
    <property type="entry name" value="DISCOIDIN, CUB, EGF, LAMININ , AND ZINC METALLOPROTEASE DOMAIN CONTAINING"/>
    <property type="match status" value="1"/>
</dbReference>
<keyword evidence="2 3" id="KW-0482">Metalloprotease</keyword>